<sequence>MEQEDDSSPCFAHTLVDGHVVDPQTRHDVSVFRKSNRQRLYALRQKPTLEARQSAAKNIADQLGTILDDISGKTIAAYWPIRGELDLRPWMEKTVEQGAQIALPVVVEKNQPVEFHLWTPDCKMTIGNWRIPIPADAVAVTPDIIIVPLLGVDKEQHRLGNGGGYYDRTLAQLPSAMTIGVGQSFAKMDTIYPMPWDIPMQRIVLADT</sequence>
<dbReference type="PANTHER" id="PTHR23407:SF1">
    <property type="entry name" value="5-FORMYLTETRAHYDROFOLATE CYCLO-LIGASE"/>
    <property type="match status" value="1"/>
</dbReference>
<keyword evidence="3 4" id="KW-0067">ATP-binding</keyword>
<keyword evidence="4" id="KW-0460">Magnesium</keyword>
<evidence type="ECO:0000256" key="4">
    <source>
        <dbReference type="RuleBase" id="RU361279"/>
    </source>
</evidence>
<reference evidence="5 6" key="1">
    <citation type="submission" date="2024-03" db="EMBL/GenBank/DDBJ databases">
        <title>Community enrichment and isolation of bacterial strains for fucoidan degradation.</title>
        <authorList>
            <person name="Sichert A."/>
        </authorList>
    </citation>
    <scope>NUCLEOTIDE SEQUENCE [LARGE SCALE GENOMIC DNA]</scope>
    <source>
        <strain evidence="5 6">AS62</strain>
    </source>
</reference>
<keyword evidence="4" id="KW-0479">Metal-binding</keyword>
<dbReference type="EMBL" id="JBBMQO010000003">
    <property type="protein sequence ID" value="MEM5501351.1"/>
    <property type="molecule type" value="Genomic_DNA"/>
</dbReference>
<dbReference type="RefSeq" id="WP_342847868.1">
    <property type="nucleotide sequence ID" value="NZ_JBBMQO010000003.1"/>
</dbReference>
<organism evidence="5 6">
    <name type="scientific">Ahrensia kielensis</name>
    <dbReference type="NCBI Taxonomy" id="76980"/>
    <lineage>
        <taxon>Bacteria</taxon>
        <taxon>Pseudomonadati</taxon>
        <taxon>Pseudomonadota</taxon>
        <taxon>Alphaproteobacteria</taxon>
        <taxon>Hyphomicrobiales</taxon>
        <taxon>Ahrensiaceae</taxon>
        <taxon>Ahrensia</taxon>
    </lineage>
</organism>
<dbReference type="Proteomes" id="UP001477870">
    <property type="component" value="Unassembled WGS sequence"/>
</dbReference>
<dbReference type="InterPro" id="IPR037171">
    <property type="entry name" value="NagB/RpiA_transferase-like"/>
</dbReference>
<dbReference type="EC" id="6.3.3.2" evidence="4"/>
<evidence type="ECO:0000256" key="3">
    <source>
        <dbReference type="ARBA" id="ARBA00022840"/>
    </source>
</evidence>
<name>A0ABU9T6N1_9HYPH</name>
<evidence type="ECO:0000313" key="6">
    <source>
        <dbReference type="Proteomes" id="UP001477870"/>
    </source>
</evidence>
<dbReference type="NCBIfam" id="TIGR02727">
    <property type="entry name" value="MTHFS_bact"/>
    <property type="match status" value="1"/>
</dbReference>
<keyword evidence="2 4" id="KW-0547">Nucleotide-binding</keyword>
<dbReference type="Gene3D" id="3.40.50.10420">
    <property type="entry name" value="NagB/RpiA/CoA transferase-like"/>
    <property type="match status" value="1"/>
</dbReference>
<evidence type="ECO:0000313" key="5">
    <source>
        <dbReference type="EMBL" id="MEM5501351.1"/>
    </source>
</evidence>
<evidence type="ECO:0000256" key="1">
    <source>
        <dbReference type="ARBA" id="ARBA00010638"/>
    </source>
</evidence>
<accession>A0ABU9T6N1</accession>
<comment type="similarity">
    <text evidence="1 4">Belongs to the 5-formyltetrahydrofolate cyclo-ligase family.</text>
</comment>
<comment type="cofactor">
    <cofactor evidence="4">
        <name>Mg(2+)</name>
        <dbReference type="ChEBI" id="CHEBI:18420"/>
    </cofactor>
</comment>
<dbReference type="PIRSF" id="PIRSF006806">
    <property type="entry name" value="FTHF_cligase"/>
    <property type="match status" value="1"/>
</dbReference>
<dbReference type="Pfam" id="PF01812">
    <property type="entry name" value="5-FTHF_cyc-lig"/>
    <property type="match status" value="1"/>
</dbReference>
<dbReference type="InterPro" id="IPR024185">
    <property type="entry name" value="FTHF_cligase-like_sf"/>
</dbReference>
<dbReference type="SUPFAM" id="SSF100950">
    <property type="entry name" value="NagB/RpiA/CoA transferase-like"/>
    <property type="match status" value="1"/>
</dbReference>
<gene>
    <name evidence="5" type="ORF">WNY59_07075</name>
</gene>
<dbReference type="InterPro" id="IPR002698">
    <property type="entry name" value="FTHF_cligase"/>
</dbReference>
<dbReference type="GO" id="GO:0030272">
    <property type="term" value="F:5-formyltetrahydrofolate cyclo-ligase activity"/>
    <property type="evidence" value="ECO:0007669"/>
    <property type="project" value="UniProtKB-EC"/>
</dbReference>
<comment type="caution">
    <text evidence="5">The sequence shown here is derived from an EMBL/GenBank/DDBJ whole genome shotgun (WGS) entry which is preliminary data.</text>
</comment>
<comment type="catalytic activity">
    <reaction evidence="4">
        <text>(6S)-5-formyl-5,6,7,8-tetrahydrofolate + ATP = (6R)-5,10-methenyltetrahydrofolate + ADP + phosphate</text>
        <dbReference type="Rhea" id="RHEA:10488"/>
        <dbReference type="ChEBI" id="CHEBI:30616"/>
        <dbReference type="ChEBI" id="CHEBI:43474"/>
        <dbReference type="ChEBI" id="CHEBI:57455"/>
        <dbReference type="ChEBI" id="CHEBI:57457"/>
        <dbReference type="ChEBI" id="CHEBI:456216"/>
        <dbReference type="EC" id="6.3.3.2"/>
    </reaction>
</comment>
<protein>
    <recommendedName>
        <fullName evidence="4">5-formyltetrahydrofolate cyclo-ligase</fullName>
        <ecNumber evidence="4">6.3.3.2</ecNumber>
    </recommendedName>
</protein>
<keyword evidence="5" id="KW-0436">Ligase</keyword>
<evidence type="ECO:0000256" key="2">
    <source>
        <dbReference type="ARBA" id="ARBA00022741"/>
    </source>
</evidence>
<proteinExistence type="inferred from homology"/>
<dbReference type="PANTHER" id="PTHR23407">
    <property type="entry name" value="ATPASE INHIBITOR/5-FORMYLTETRAHYDROFOLATE CYCLO-LIGASE"/>
    <property type="match status" value="1"/>
</dbReference>
<keyword evidence="6" id="KW-1185">Reference proteome</keyword>